<feature type="domain" description="C2H2-type" evidence="2">
    <location>
        <begin position="23"/>
        <end position="44"/>
    </location>
</feature>
<dbReference type="AlphaFoldDB" id="A0ABD6B8H1"/>
<dbReference type="PROSITE" id="PS00028">
    <property type="entry name" value="ZINC_FINGER_C2H2_1"/>
    <property type="match status" value="1"/>
</dbReference>
<evidence type="ECO:0000256" key="1">
    <source>
        <dbReference type="SAM" id="Phobius"/>
    </source>
</evidence>
<keyword evidence="4" id="KW-1185">Reference proteome</keyword>
<keyword evidence="1" id="KW-0472">Membrane</keyword>
<evidence type="ECO:0000313" key="3">
    <source>
        <dbReference type="EMBL" id="MFD1527093.1"/>
    </source>
</evidence>
<keyword evidence="1" id="KW-0812">Transmembrane</keyword>
<feature type="transmembrane region" description="Helical" evidence="1">
    <location>
        <begin position="74"/>
        <end position="93"/>
    </location>
</feature>
<evidence type="ECO:0000313" key="4">
    <source>
        <dbReference type="Proteomes" id="UP001597111"/>
    </source>
</evidence>
<name>A0ABD6B8H1_9EURY</name>
<reference evidence="3 4" key="1">
    <citation type="journal article" date="2019" name="Int. J. Syst. Evol. Microbiol.">
        <title>The Global Catalogue of Microorganisms (GCM) 10K type strain sequencing project: providing services to taxonomists for standard genome sequencing and annotation.</title>
        <authorList>
            <consortium name="The Broad Institute Genomics Platform"/>
            <consortium name="The Broad Institute Genome Sequencing Center for Infectious Disease"/>
            <person name="Wu L."/>
            <person name="Ma J."/>
        </authorList>
    </citation>
    <scope>NUCLEOTIDE SEQUENCE [LARGE SCALE GENOMIC DNA]</scope>
    <source>
        <strain evidence="3 4">CGMCC 1.12285</strain>
    </source>
</reference>
<protein>
    <submittedName>
        <fullName evidence="3">C2H2-type zinc finger protein</fullName>
    </submittedName>
</protein>
<organism evidence="3 4">
    <name type="scientific">Halolamina salina</name>
    <dbReference type="NCBI Taxonomy" id="1220023"/>
    <lineage>
        <taxon>Archaea</taxon>
        <taxon>Methanobacteriati</taxon>
        <taxon>Methanobacteriota</taxon>
        <taxon>Stenosarchaea group</taxon>
        <taxon>Halobacteria</taxon>
        <taxon>Halobacteriales</taxon>
        <taxon>Haloferacaceae</taxon>
    </lineage>
</organism>
<dbReference type="EMBL" id="JBHUDH010000144">
    <property type="protein sequence ID" value="MFD1527093.1"/>
    <property type="molecule type" value="Genomic_DNA"/>
</dbReference>
<sequence length="94" mass="10662">MSDQSTTDRAEAAFAVDDDAERCPYCGRPFATEHLHALHLGEEHADALTEDEAERYAAADDLESDELFKFHIKVLAVLTLISFVFLYSYTFVWT</sequence>
<gene>
    <name evidence="3" type="ORF">ACFR9S_12445</name>
</gene>
<dbReference type="InterPro" id="IPR055833">
    <property type="entry name" value="DUF7410"/>
</dbReference>
<keyword evidence="1" id="KW-1133">Transmembrane helix</keyword>
<evidence type="ECO:0000259" key="2">
    <source>
        <dbReference type="PROSITE" id="PS00028"/>
    </source>
</evidence>
<dbReference type="Pfam" id="PF24166">
    <property type="entry name" value="DUF7410"/>
    <property type="match status" value="1"/>
</dbReference>
<dbReference type="RefSeq" id="WP_379732409.1">
    <property type="nucleotide sequence ID" value="NZ_JBHSWZ010000294.1"/>
</dbReference>
<proteinExistence type="predicted"/>
<comment type="caution">
    <text evidence="3">The sequence shown here is derived from an EMBL/GenBank/DDBJ whole genome shotgun (WGS) entry which is preliminary data.</text>
</comment>
<dbReference type="Proteomes" id="UP001597111">
    <property type="component" value="Unassembled WGS sequence"/>
</dbReference>
<dbReference type="InterPro" id="IPR013087">
    <property type="entry name" value="Znf_C2H2_type"/>
</dbReference>
<accession>A0ABD6B8H1</accession>